<sequence>MASTSTPSTGRRSLDNDARILQIRPKGVSGFRHSRNPGVPEDSLSSTSAFDLGACGLCH</sequence>
<accession>M5EYQ5</accession>
<dbReference type="AlphaFoldDB" id="M5EYQ5"/>
<comment type="caution">
    <text evidence="2">The sequence shown here is derived from an EMBL/GenBank/DDBJ whole genome shotgun (WGS) entry which is preliminary data.</text>
</comment>
<protein>
    <submittedName>
        <fullName evidence="2">Uncharacterized protein</fullName>
    </submittedName>
</protein>
<dbReference type="EMBL" id="CAUM01000155">
    <property type="protein sequence ID" value="CCV09095.1"/>
    <property type="molecule type" value="Genomic_DNA"/>
</dbReference>
<organism evidence="2 3">
    <name type="scientific">Mesorhizobium metallidurans STM 2683</name>
    <dbReference type="NCBI Taxonomy" id="1297569"/>
    <lineage>
        <taxon>Bacteria</taxon>
        <taxon>Pseudomonadati</taxon>
        <taxon>Pseudomonadota</taxon>
        <taxon>Alphaproteobacteria</taxon>
        <taxon>Hyphomicrobiales</taxon>
        <taxon>Phyllobacteriaceae</taxon>
        <taxon>Mesorhizobium</taxon>
    </lineage>
</organism>
<evidence type="ECO:0000256" key="1">
    <source>
        <dbReference type="SAM" id="MobiDB-lite"/>
    </source>
</evidence>
<reference evidence="2 3" key="1">
    <citation type="submission" date="2013-02" db="EMBL/GenBank/DDBJ databases">
        <authorList>
            <person name="Genoscope - CEA"/>
        </authorList>
    </citation>
    <scope>NUCLEOTIDE SEQUENCE [LARGE SCALE GENOMIC DNA]</scope>
    <source>
        <strain evidence="2 3">STM 2683</strain>
    </source>
</reference>
<keyword evidence="3" id="KW-1185">Reference proteome</keyword>
<evidence type="ECO:0000313" key="3">
    <source>
        <dbReference type="Proteomes" id="UP000012062"/>
    </source>
</evidence>
<dbReference type="Proteomes" id="UP000012062">
    <property type="component" value="Unassembled WGS sequence"/>
</dbReference>
<name>M5EYQ5_9HYPH</name>
<proteinExistence type="predicted"/>
<gene>
    <name evidence="2" type="ORF">MESS2_840004</name>
</gene>
<evidence type="ECO:0000313" key="2">
    <source>
        <dbReference type="EMBL" id="CCV09095.1"/>
    </source>
</evidence>
<feature type="region of interest" description="Disordered" evidence="1">
    <location>
        <begin position="26"/>
        <end position="46"/>
    </location>
</feature>